<sequence>MSRARTSRWFALAALAVAPLGCALIAGLEDHQLRPAGPVVIADQPGALPHALLVDDTTAYWVTEASGRRGIWKVDKRGGTTVQLAVLQDPDAPTPASVEIGLAMDLEHVYWTQSQVQGNCDPSSPDYAPDRIMGVLKAGGALGPLVETCPHWQPHGVAADGQHVFASWRGNHRIDRIRKGTLSTSPLAENQYDPTEIVVDQTHVYWIVRRDDSSEAYIRSVSKNAPSTQPETLFSADSVAERRPNAIAVDDTTLFWVDDGRVRALHKPGTAGQGGGDGGQDAVDGIRDIASARGVFPAIAIDRDHVYWTEATEGRILRAPKRGVLVEPEVLAEGQSDPEAIAVDDEAIYWTNFVGGQLVRMNKPRP</sequence>
<dbReference type="KEGG" id="ccro:CMC5_081180"/>
<evidence type="ECO:0008006" key="4">
    <source>
        <dbReference type="Google" id="ProtNLM"/>
    </source>
</evidence>
<evidence type="ECO:0000256" key="1">
    <source>
        <dbReference type="SAM" id="SignalP"/>
    </source>
</evidence>
<dbReference type="RefSeq" id="WP_050435292.1">
    <property type="nucleotide sequence ID" value="NZ_CP012159.1"/>
</dbReference>
<reference evidence="2 3" key="1">
    <citation type="submission" date="2015-07" db="EMBL/GenBank/DDBJ databases">
        <title>Genome analysis of myxobacterium Chondromyces crocatus Cm c5 reveals a high potential for natural compound synthesis and the genetic basis for the loss of fruiting body formation.</title>
        <authorList>
            <person name="Zaburannyi N."/>
            <person name="Bunk B."/>
            <person name="Maier J."/>
            <person name="Overmann J."/>
            <person name="Mueller R."/>
        </authorList>
    </citation>
    <scope>NUCLEOTIDE SEQUENCE [LARGE SCALE GENOMIC DNA]</scope>
    <source>
        <strain evidence="2 3">Cm c5</strain>
    </source>
</reference>
<organism evidence="2 3">
    <name type="scientific">Chondromyces crocatus</name>
    <dbReference type="NCBI Taxonomy" id="52"/>
    <lineage>
        <taxon>Bacteria</taxon>
        <taxon>Pseudomonadati</taxon>
        <taxon>Myxococcota</taxon>
        <taxon>Polyangia</taxon>
        <taxon>Polyangiales</taxon>
        <taxon>Polyangiaceae</taxon>
        <taxon>Chondromyces</taxon>
    </lineage>
</organism>
<accession>A0A0K1ESN7</accession>
<feature type="signal peptide" evidence="1">
    <location>
        <begin position="1"/>
        <end position="23"/>
    </location>
</feature>
<dbReference type="OrthoDB" id="5521584at2"/>
<dbReference type="InterPro" id="IPR011042">
    <property type="entry name" value="6-blade_b-propeller_TolB-like"/>
</dbReference>
<gene>
    <name evidence="2" type="ORF">CMC5_081180</name>
</gene>
<dbReference type="STRING" id="52.CMC5_081180"/>
<dbReference type="AlphaFoldDB" id="A0A0K1ESN7"/>
<keyword evidence="1" id="KW-0732">Signal</keyword>
<keyword evidence="3" id="KW-1185">Reference proteome</keyword>
<feature type="chain" id="PRO_5005459944" description="Lipoprotein" evidence="1">
    <location>
        <begin position="24"/>
        <end position="366"/>
    </location>
</feature>
<protein>
    <recommendedName>
        <fullName evidence="4">Lipoprotein</fullName>
    </recommendedName>
</protein>
<dbReference type="Proteomes" id="UP000067626">
    <property type="component" value="Chromosome"/>
</dbReference>
<dbReference type="Gene3D" id="2.120.10.30">
    <property type="entry name" value="TolB, C-terminal domain"/>
    <property type="match status" value="1"/>
</dbReference>
<name>A0A0K1ESN7_CHOCO</name>
<dbReference type="EMBL" id="CP012159">
    <property type="protein sequence ID" value="AKT43881.1"/>
    <property type="molecule type" value="Genomic_DNA"/>
</dbReference>
<evidence type="ECO:0000313" key="3">
    <source>
        <dbReference type="Proteomes" id="UP000067626"/>
    </source>
</evidence>
<proteinExistence type="predicted"/>
<evidence type="ECO:0000313" key="2">
    <source>
        <dbReference type="EMBL" id="AKT43881.1"/>
    </source>
</evidence>
<dbReference type="SUPFAM" id="SSF63825">
    <property type="entry name" value="YWTD domain"/>
    <property type="match status" value="1"/>
</dbReference>